<reference evidence="8" key="2">
    <citation type="submission" date="2020-09" db="EMBL/GenBank/DDBJ databases">
        <authorList>
            <person name="Sun Q."/>
            <person name="Kim S."/>
        </authorList>
    </citation>
    <scope>NUCLEOTIDE SEQUENCE</scope>
    <source>
        <strain evidence="8">KCTC 22169</strain>
    </source>
</reference>
<proteinExistence type="predicted"/>
<gene>
    <name evidence="8" type="ORF">GCM10007392_24980</name>
</gene>
<dbReference type="AlphaFoldDB" id="A0A918NBS6"/>
<comment type="caution">
    <text evidence="8">The sequence shown here is derived from an EMBL/GenBank/DDBJ whole genome shotgun (WGS) entry which is preliminary data.</text>
</comment>
<organism evidence="8 9">
    <name type="scientific">Saccharospirillum salsuginis</name>
    <dbReference type="NCBI Taxonomy" id="418750"/>
    <lineage>
        <taxon>Bacteria</taxon>
        <taxon>Pseudomonadati</taxon>
        <taxon>Pseudomonadota</taxon>
        <taxon>Gammaproteobacteria</taxon>
        <taxon>Oceanospirillales</taxon>
        <taxon>Saccharospirillaceae</taxon>
        <taxon>Saccharospirillum</taxon>
    </lineage>
</organism>
<dbReference type="InterPro" id="IPR050638">
    <property type="entry name" value="AA-Vitamin_Transporters"/>
</dbReference>
<evidence type="ECO:0000259" key="7">
    <source>
        <dbReference type="Pfam" id="PF00892"/>
    </source>
</evidence>
<dbReference type="PANTHER" id="PTHR32322:SF18">
    <property type="entry name" value="S-ADENOSYLMETHIONINE_S-ADENOSYLHOMOCYSTEINE TRANSPORTER"/>
    <property type="match status" value="1"/>
</dbReference>
<feature type="transmembrane region" description="Helical" evidence="6">
    <location>
        <begin position="185"/>
        <end position="207"/>
    </location>
</feature>
<dbReference type="Proteomes" id="UP000626148">
    <property type="component" value="Unassembled WGS sequence"/>
</dbReference>
<evidence type="ECO:0000256" key="4">
    <source>
        <dbReference type="ARBA" id="ARBA00022989"/>
    </source>
</evidence>
<evidence type="ECO:0000256" key="6">
    <source>
        <dbReference type="SAM" id="Phobius"/>
    </source>
</evidence>
<dbReference type="Pfam" id="PF00892">
    <property type="entry name" value="EamA"/>
    <property type="match status" value="2"/>
</dbReference>
<feature type="domain" description="EamA" evidence="7">
    <location>
        <begin position="159"/>
        <end position="290"/>
    </location>
</feature>
<keyword evidence="4 6" id="KW-1133">Transmembrane helix</keyword>
<dbReference type="EMBL" id="BMXR01000005">
    <property type="protein sequence ID" value="GGX56190.1"/>
    <property type="molecule type" value="Genomic_DNA"/>
</dbReference>
<evidence type="ECO:0000256" key="1">
    <source>
        <dbReference type="ARBA" id="ARBA00004651"/>
    </source>
</evidence>
<evidence type="ECO:0000313" key="8">
    <source>
        <dbReference type="EMBL" id="GGX56190.1"/>
    </source>
</evidence>
<protein>
    <recommendedName>
        <fullName evidence="7">EamA domain-containing protein</fullName>
    </recommendedName>
</protein>
<keyword evidence="9" id="KW-1185">Reference proteome</keyword>
<feature type="transmembrane region" description="Helical" evidence="6">
    <location>
        <begin position="102"/>
        <end position="121"/>
    </location>
</feature>
<dbReference type="InterPro" id="IPR037185">
    <property type="entry name" value="EmrE-like"/>
</dbReference>
<keyword evidence="3 6" id="KW-0812">Transmembrane</keyword>
<keyword evidence="2" id="KW-1003">Cell membrane</keyword>
<evidence type="ECO:0000313" key="9">
    <source>
        <dbReference type="Proteomes" id="UP000626148"/>
    </source>
</evidence>
<feature type="transmembrane region" description="Helical" evidence="6">
    <location>
        <begin position="219"/>
        <end position="238"/>
    </location>
</feature>
<feature type="transmembrane region" description="Helical" evidence="6">
    <location>
        <begin position="158"/>
        <end position="178"/>
    </location>
</feature>
<dbReference type="Gene3D" id="1.10.3730.20">
    <property type="match status" value="2"/>
</dbReference>
<comment type="subcellular location">
    <subcellularLocation>
        <location evidence="1">Cell membrane</location>
        <topology evidence="1">Multi-pass membrane protein</topology>
    </subcellularLocation>
</comment>
<evidence type="ECO:0000256" key="5">
    <source>
        <dbReference type="ARBA" id="ARBA00023136"/>
    </source>
</evidence>
<feature type="transmembrane region" description="Helical" evidence="6">
    <location>
        <begin position="41"/>
        <end position="61"/>
    </location>
</feature>
<dbReference type="SUPFAM" id="SSF103481">
    <property type="entry name" value="Multidrug resistance efflux transporter EmrE"/>
    <property type="match status" value="2"/>
</dbReference>
<dbReference type="RefSeq" id="WP_189609045.1">
    <property type="nucleotide sequence ID" value="NZ_BMXR01000005.1"/>
</dbReference>
<feature type="transmembrane region" description="Helical" evidence="6">
    <location>
        <begin position="73"/>
        <end position="90"/>
    </location>
</feature>
<evidence type="ECO:0000256" key="3">
    <source>
        <dbReference type="ARBA" id="ARBA00022692"/>
    </source>
</evidence>
<feature type="transmembrane region" description="Helical" evidence="6">
    <location>
        <begin position="275"/>
        <end position="291"/>
    </location>
</feature>
<sequence length="313" mass="34645">MGTLSFANVTLRAHLALLLAMFIWGSSFIALKIAVNDLAPMIVVFMRMSIGALAFLVVWPWLRHGFNYQTGDWKYLLGMALFEPCLYFIFEAKALQYTSAGQAGMITAMLPLLTAIAAFFILRERSHWRQWLGFAVAVAGVVWMTVTGEDDDQAPNAALGNFLELLAMCSAVGYTLMVKHLTRRYSAFFLTALQSFVGSVFFLPLALASDWPETISTHTAGLLVYLGLVVTLGAYGLYNYSLTYLKATVAAGYTNLLPAFTLLFSMALLGERLTWGQWIAIGMVFIGVYLSQERRRKRKDELSSPEAPPPVTG</sequence>
<keyword evidence="5 6" id="KW-0472">Membrane</keyword>
<dbReference type="InterPro" id="IPR000620">
    <property type="entry name" value="EamA_dom"/>
</dbReference>
<feature type="domain" description="EamA" evidence="7">
    <location>
        <begin position="13"/>
        <end position="145"/>
    </location>
</feature>
<feature type="transmembrane region" description="Helical" evidence="6">
    <location>
        <begin position="128"/>
        <end position="146"/>
    </location>
</feature>
<dbReference type="PANTHER" id="PTHR32322">
    <property type="entry name" value="INNER MEMBRANE TRANSPORTER"/>
    <property type="match status" value="1"/>
</dbReference>
<feature type="transmembrane region" description="Helical" evidence="6">
    <location>
        <begin position="250"/>
        <end position="269"/>
    </location>
</feature>
<feature type="transmembrane region" description="Helical" evidence="6">
    <location>
        <begin position="15"/>
        <end position="35"/>
    </location>
</feature>
<reference evidence="8" key="1">
    <citation type="journal article" date="2014" name="Int. J. Syst. Evol. Microbiol.">
        <title>Complete genome sequence of Corynebacterium casei LMG S-19264T (=DSM 44701T), isolated from a smear-ripened cheese.</title>
        <authorList>
            <consortium name="US DOE Joint Genome Institute (JGI-PGF)"/>
            <person name="Walter F."/>
            <person name="Albersmeier A."/>
            <person name="Kalinowski J."/>
            <person name="Ruckert C."/>
        </authorList>
    </citation>
    <scope>NUCLEOTIDE SEQUENCE</scope>
    <source>
        <strain evidence="8">KCTC 22169</strain>
    </source>
</reference>
<name>A0A918NBS6_9GAMM</name>
<evidence type="ECO:0000256" key="2">
    <source>
        <dbReference type="ARBA" id="ARBA00022475"/>
    </source>
</evidence>
<dbReference type="GO" id="GO:0005886">
    <property type="term" value="C:plasma membrane"/>
    <property type="evidence" value="ECO:0007669"/>
    <property type="project" value="UniProtKB-SubCell"/>
</dbReference>
<accession>A0A918NBS6</accession>